<protein>
    <recommendedName>
        <fullName evidence="1">Aminotransferase-like plant mobile domain-containing protein</fullName>
    </recommendedName>
</protein>
<accession>M1DSS0</accession>
<dbReference type="HOGENOM" id="CLU_809888_0_0_1"/>
<reference evidence="2" key="2">
    <citation type="submission" date="2015-06" db="UniProtKB">
        <authorList>
            <consortium name="EnsemblPlants"/>
        </authorList>
    </citation>
    <scope>IDENTIFICATION</scope>
    <source>
        <strain evidence="2">DM1-3 516 R44</strain>
    </source>
</reference>
<dbReference type="eggNOG" id="ENOG502SB7U">
    <property type="taxonomic scope" value="Eukaryota"/>
</dbReference>
<dbReference type="PANTHER" id="PTHR36607:SF20">
    <property type="entry name" value="AMINOTRANSFERASE-LIKE PLANT MOBILE DOMAIN-CONTAINING PROTEIN"/>
    <property type="match status" value="1"/>
</dbReference>
<organism evidence="2 3">
    <name type="scientific">Solanum tuberosum</name>
    <name type="common">Potato</name>
    <dbReference type="NCBI Taxonomy" id="4113"/>
    <lineage>
        <taxon>Eukaryota</taxon>
        <taxon>Viridiplantae</taxon>
        <taxon>Streptophyta</taxon>
        <taxon>Embryophyta</taxon>
        <taxon>Tracheophyta</taxon>
        <taxon>Spermatophyta</taxon>
        <taxon>Magnoliopsida</taxon>
        <taxon>eudicotyledons</taxon>
        <taxon>Gunneridae</taxon>
        <taxon>Pentapetalae</taxon>
        <taxon>asterids</taxon>
        <taxon>lamiids</taxon>
        <taxon>Solanales</taxon>
        <taxon>Solanaceae</taxon>
        <taxon>Solanoideae</taxon>
        <taxon>Solaneae</taxon>
        <taxon>Solanum</taxon>
    </lineage>
</organism>
<proteinExistence type="predicted"/>
<dbReference type="PANTHER" id="PTHR36607">
    <property type="entry name" value="1,2-DIHYDROXY-3-KETO-5-METHYLTHIOPENTENE DIOXYGENASE 4"/>
    <property type="match status" value="1"/>
</dbReference>
<evidence type="ECO:0000313" key="2">
    <source>
        <dbReference type="EnsemblPlants" id="PGSC0003DMT400093815"/>
    </source>
</evidence>
<feature type="domain" description="Aminotransferase-like plant mobile" evidence="1">
    <location>
        <begin position="97"/>
        <end position="187"/>
    </location>
</feature>
<dbReference type="AlphaFoldDB" id="M1DSS0"/>
<evidence type="ECO:0000259" key="1">
    <source>
        <dbReference type="Pfam" id="PF10536"/>
    </source>
</evidence>
<evidence type="ECO:0000313" key="3">
    <source>
        <dbReference type="Proteomes" id="UP000011115"/>
    </source>
</evidence>
<dbReference type="InParanoid" id="M1DSS0"/>
<name>M1DSS0_SOLTU</name>
<reference evidence="3" key="1">
    <citation type="journal article" date="2011" name="Nature">
        <title>Genome sequence and analysis of the tuber crop potato.</title>
        <authorList>
            <consortium name="The Potato Genome Sequencing Consortium"/>
        </authorList>
    </citation>
    <scope>NUCLEOTIDE SEQUENCE [LARGE SCALE GENOMIC DNA]</scope>
    <source>
        <strain evidence="3">cv. DM1-3 516 R44</strain>
    </source>
</reference>
<dbReference type="Proteomes" id="UP000011115">
    <property type="component" value="Unassembled WGS sequence"/>
</dbReference>
<dbReference type="Pfam" id="PF10536">
    <property type="entry name" value="PMD"/>
    <property type="match status" value="1"/>
</dbReference>
<dbReference type="Gramene" id="PGSC0003DMT400093815">
    <property type="protein sequence ID" value="PGSC0003DMT400093815"/>
    <property type="gene ID" value="PGSC0003DMG400043386"/>
</dbReference>
<sequence>MDFSDQDAPHPCLEIVENKQHSRAKILTLKVHPPVIGAFPLVRKMLVTSHHLPEWSSTETKDSTDNFSGNVTTEKFLLLKSSTHQMLLLRSLLVVMKILAVGVFLLPDLGVEEPLRDETYLAAFLACWLSKFVLPNKKADCIRSSVFKVASLMAHGEIVSLAVPVLASIYRGLRDISTSSNLVSCNILLPIHYVYGWIEKFPHSLKSTVTPNIPPQSVKVVSKSKNSKHKATHVDNGVKGSLQTPKVANITNNEVIDVTLKRKKPSSSSGKSVEKSLGIAPSCSNTLKTFISLHEIGISTSAASSSNESNASQELHWKRLKKKHEDLNNLLGYCSCSSQRLMA</sequence>
<dbReference type="InterPro" id="IPR019557">
    <property type="entry name" value="AminoTfrase-like_pln_mobile"/>
</dbReference>
<dbReference type="EnsemblPlants" id="PGSC0003DMT400093815">
    <property type="protein sequence ID" value="PGSC0003DMT400093815"/>
    <property type="gene ID" value="PGSC0003DMG400043386"/>
</dbReference>
<keyword evidence="3" id="KW-1185">Reference proteome</keyword>
<dbReference type="PaxDb" id="4113-PGSC0003DMT400093815"/>